<evidence type="ECO:0000313" key="2">
    <source>
        <dbReference type="Proteomes" id="UP000325286"/>
    </source>
</evidence>
<dbReference type="KEGG" id="rul:UC8_11360"/>
<dbReference type="AlphaFoldDB" id="A0A5B9QNV8"/>
<accession>A0A5B9QNV8</accession>
<evidence type="ECO:0000313" key="1">
    <source>
        <dbReference type="EMBL" id="QEG39175.1"/>
    </source>
</evidence>
<dbReference type="PROSITE" id="PS51257">
    <property type="entry name" value="PROKAR_LIPOPROTEIN"/>
    <property type="match status" value="1"/>
</dbReference>
<organism evidence="1 2">
    <name type="scientific">Roseimaritima ulvae</name>
    <dbReference type="NCBI Taxonomy" id="980254"/>
    <lineage>
        <taxon>Bacteria</taxon>
        <taxon>Pseudomonadati</taxon>
        <taxon>Planctomycetota</taxon>
        <taxon>Planctomycetia</taxon>
        <taxon>Pirellulales</taxon>
        <taxon>Pirellulaceae</taxon>
        <taxon>Roseimaritima</taxon>
    </lineage>
</organism>
<dbReference type="EMBL" id="CP042914">
    <property type="protein sequence ID" value="QEG39175.1"/>
    <property type="molecule type" value="Genomic_DNA"/>
</dbReference>
<dbReference type="Proteomes" id="UP000325286">
    <property type="component" value="Chromosome"/>
</dbReference>
<dbReference type="RefSeq" id="WP_148080119.1">
    <property type="nucleotide sequence ID" value="NZ_CP042914.1"/>
</dbReference>
<reference evidence="1 2" key="1">
    <citation type="submission" date="2019-08" db="EMBL/GenBank/DDBJ databases">
        <title>Deep-cultivation of Planctomycetes and their phenomic and genomic characterization uncovers novel biology.</title>
        <authorList>
            <person name="Wiegand S."/>
            <person name="Jogler M."/>
            <person name="Boedeker C."/>
            <person name="Pinto D."/>
            <person name="Vollmers J."/>
            <person name="Rivas-Marin E."/>
            <person name="Kohn T."/>
            <person name="Peeters S.H."/>
            <person name="Heuer A."/>
            <person name="Rast P."/>
            <person name="Oberbeckmann S."/>
            <person name="Bunk B."/>
            <person name="Jeske O."/>
            <person name="Meyerdierks A."/>
            <person name="Storesund J.E."/>
            <person name="Kallscheuer N."/>
            <person name="Luecker S."/>
            <person name="Lage O.M."/>
            <person name="Pohl T."/>
            <person name="Merkel B.J."/>
            <person name="Hornburger P."/>
            <person name="Mueller R.-W."/>
            <person name="Bruemmer F."/>
            <person name="Labrenz M."/>
            <person name="Spormann A.M."/>
            <person name="Op den Camp H."/>
            <person name="Overmann J."/>
            <person name="Amann R."/>
            <person name="Jetten M.S.M."/>
            <person name="Mascher T."/>
            <person name="Medema M.H."/>
            <person name="Devos D.P."/>
            <person name="Kaster A.-K."/>
            <person name="Ovreas L."/>
            <person name="Rohde M."/>
            <person name="Galperin M.Y."/>
            <person name="Jogler C."/>
        </authorList>
    </citation>
    <scope>NUCLEOTIDE SEQUENCE [LARGE SCALE GENOMIC DNA]</scope>
    <source>
        <strain evidence="1 2">UC8</strain>
    </source>
</reference>
<keyword evidence="2" id="KW-1185">Reference proteome</keyword>
<sequence>MNRSIRPVRAFATVAIGLFMIGGVGGCFKSKNPLSDLAKAKVDAELIGTWTWVTHGGEGNRWVVTPAGKTFPEGMLRVENTDNGEVNVGYFFTTKLGPDRYVNFVNFRDDKTPDQWDPKLVEYYTLMHYRIAGDEFTSTLLDSRYLNTAIQDKLIAGESGDQQNSRLLADTEELQEFFKKHRTQVLSKHTTKSKKVR</sequence>
<dbReference type="OrthoDB" id="9780507at2"/>
<gene>
    <name evidence="1" type="ORF">UC8_11360</name>
</gene>
<protein>
    <submittedName>
        <fullName evidence="1">Uncharacterized protein</fullName>
    </submittedName>
</protein>
<name>A0A5B9QNV8_9BACT</name>
<proteinExistence type="predicted"/>